<comment type="caution">
    <text evidence="1">The sequence shown here is derived from an EMBL/GenBank/DDBJ whole genome shotgun (WGS) entry which is preliminary data.</text>
</comment>
<keyword evidence="2" id="KW-1185">Reference proteome</keyword>
<evidence type="ECO:0000313" key="1">
    <source>
        <dbReference type="EMBL" id="MBW4331778.1"/>
    </source>
</evidence>
<sequence>MMRKEAGVAADAPVPLMRRQQFEAASKLRFYSEAQFLTDVERGFFTDMHAFLRDEIGVKALDEIGVKALIVDTADHSYFIPGQPLLRSTQHAGVVDAHVYWEHPAIFGRRNTPMVYDPENSIVQRLSRTVMVGKPFAVSEANERFPHEYDAEFIPILASYAALQDWNDIFTFETKKRDG</sequence>
<name>A0ABS6XNI7_9SPHN</name>
<evidence type="ECO:0000313" key="2">
    <source>
        <dbReference type="Proteomes" id="UP001197214"/>
    </source>
</evidence>
<dbReference type="EMBL" id="JAHWZX010000013">
    <property type="protein sequence ID" value="MBW4331778.1"/>
    <property type="molecule type" value="Genomic_DNA"/>
</dbReference>
<gene>
    <name evidence="1" type="ORF">KY084_12960</name>
</gene>
<dbReference type="RefSeq" id="WP_219238901.1">
    <property type="nucleotide sequence ID" value="NZ_JAHWZX010000013.1"/>
</dbReference>
<reference evidence="1 2" key="1">
    <citation type="submission" date="2021-07" db="EMBL/GenBank/DDBJ databases">
        <title>Stakelama flava sp. nov., a novel endophytic bacterium isolated from branch of Kandelia candel.</title>
        <authorList>
            <person name="Tuo L."/>
        </authorList>
    </citation>
    <scope>NUCLEOTIDE SEQUENCE [LARGE SCALE GENOMIC DNA]</scope>
    <source>
        <strain evidence="1 2">CBK3Z-3</strain>
    </source>
</reference>
<dbReference type="Proteomes" id="UP001197214">
    <property type="component" value="Unassembled WGS sequence"/>
</dbReference>
<organism evidence="1 2">
    <name type="scientific">Stakelama flava</name>
    <dbReference type="NCBI Taxonomy" id="2860338"/>
    <lineage>
        <taxon>Bacteria</taxon>
        <taxon>Pseudomonadati</taxon>
        <taxon>Pseudomonadota</taxon>
        <taxon>Alphaproteobacteria</taxon>
        <taxon>Sphingomonadales</taxon>
        <taxon>Sphingomonadaceae</taxon>
        <taxon>Stakelama</taxon>
    </lineage>
</organism>
<accession>A0ABS6XNI7</accession>
<protein>
    <submittedName>
        <fullName evidence="1">Uncharacterized protein</fullName>
    </submittedName>
</protein>
<proteinExistence type="predicted"/>